<feature type="region of interest" description="Disordered" evidence="1">
    <location>
        <begin position="1"/>
        <end position="324"/>
    </location>
</feature>
<gene>
    <name evidence="2" type="ORF">TWF718_001686</name>
</gene>
<feature type="compositionally biased region" description="Low complexity" evidence="1">
    <location>
        <begin position="390"/>
        <end position="420"/>
    </location>
</feature>
<feature type="compositionally biased region" description="Low complexity" evidence="1">
    <location>
        <begin position="48"/>
        <end position="59"/>
    </location>
</feature>
<feature type="compositionally biased region" description="Basic residues" evidence="1">
    <location>
        <begin position="294"/>
        <end position="303"/>
    </location>
</feature>
<feature type="region of interest" description="Disordered" evidence="1">
    <location>
        <begin position="636"/>
        <end position="872"/>
    </location>
</feature>
<evidence type="ECO:0000313" key="2">
    <source>
        <dbReference type="EMBL" id="KAK6357373.1"/>
    </source>
</evidence>
<proteinExistence type="predicted"/>
<feature type="compositionally biased region" description="Low complexity" evidence="1">
    <location>
        <begin position="75"/>
        <end position="93"/>
    </location>
</feature>
<name>A0AAN8RNK4_9PEZI</name>
<reference evidence="2 3" key="1">
    <citation type="submission" date="2019-10" db="EMBL/GenBank/DDBJ databases">
        <authorList>
            <person name="Palmer J.M."/>
        </authorList>
    </citation>
    <scope>NUCLEOTIDE SEQUENCE [LARGE SCALE GENOMIC DNA]</scope>
    <source>
        <strain evidence="2 3">TWF718</strain>
    </source>
</reference>
<comment type="caution">
    <text evidence="2">The sequence shown here is derived from an EMBL/GenBank/DDBJ whole genome shotgun (WGS) entry which is preliminary data.</text>
</comment>
<dbReference type="Proteomes" id="UP001313282">
    <property type="component" value="Unassembled WGS sequence"/>
</dbReference>
<feature type="compositionally biased region" description="Polar residues" evidence="1">
    <location>
        <begin position="686"/>
        <end position="698"/>
    </location>
</feature>
<evidence type="ECO:0000256" key="1">
    <source>
        <dbReference type="SAM" id="MobiDB-lite"/>
    </source>
</evidence>
<organism evidence="2 3">
    <name type="scientific">Orbilia javanica</name>
    <dbReference type="NCBI Taxonomy" id="47235"/>
    <lineage>
        <taxon>Eukaryota</taxon>
        <taxon>Fungi</taxon>
        <taxon>Dikarya</taxon>
        <taxon>Ascomycota</taxon>
        <taxon>Pezizomycotina</taxon>
        <taxon>Orbiliomycetes</taxon>
        <taxon>Orbiliales</taxon>
        <taxon>Orbiliaceae</taxon>
        <taxon>Orbilia</taxon>
    </lineage>
</organism>
<feature type="region of interest" description="Disordered" evidence="1">
    <location>
        <begin position="1060"/>
        <end position="1081"/>
    </location>
</feature>
<evidence type="ECO:0000313" key="3">
    <source>
        <dbReference type="Proteomes" id="UP001313282"/>
    </source>
</evidence>
<feature type="region of interest" description="Disordered" evidence="1">
    <location>
        <begin position="448"/>
        <end position="485"/>
    </location>
</feature>
<feature type="compositionally biased region" description="Low complexity" evidence="1">
    <location>
        <begin position="457"/>
        <end position="468"/>
    </location>
</feature>
<feature type="region of interest" description="Disordered" evidence="1">
    <location>
        <begin position="380"/>
        <end position="430"/>
    </location>
</feature>
<feature type="region of interest" description="Disordered" evidence="1">
    <location>
        <begin position="499"/>
        <end position="552"/>
    </location>
</feature>
<feature type="compositionally biased region" description="Acidic residues" evidence="1">
    <location>
        <begin position="511"/>
        <end position="551"/>
    </location>
</feature>
<feature type="compositionally biased region" description="Basic and acidic residues" evidence="1">
    <location>
        <begin position="947"/>
        <end position="961"/>
    </location>
</feature>
<dbReference type="AlphaFoldDB" id="A0AAN8RNK4"/>
<feature type="compositionally biased region" description="Polar residues" evidence="1">
    <location>
        <begin position="742"/>
        <end position="756"/>
    </location>
</feature>
<feature type="region of interest" description="Disordered" evidence="1">
    <location>
        <begin position="893"/>
        <end position="1001"/>
    </location>
</feature>
<feature type="compositionally biased region" description="Polar residues" evidence="1">
    <location>
        <begin position="156"/>
        <end position="174"/>
    </location>
</feature>
<protein>
    <submittedName>
        <fullName evidence="2">Uncharacterized protein</fullName>
    </submittedName>
</protein>
<feature type="compositionally biased region" description="Low complexity" evidence="1">
    <location>
        <begin position="304"/>
        <end position="313"/>
    </location>
</feature>
<accession>A0AAN8RNK4</accession>
<dbReference type="EMBL" id="JAVHNR010000001">
    <property type="protein sequence ID" value="KAK6357373.1"/>
    <property type="molecule type" value="Genomic_DNA"/>
</dbReference>
<keyword evidence="3" id="KW-1185">Reference proteome</keyword>
<sequence>MPPRRKQTVPADEPSSTTASSASSRRRGNQTAPEQELPSRRSQRSRGAVAAPEAAVSDAPEQHTAPVARPRRGKAATTAVAATTATTTTTTAAPQPTESVVEDAPPSTRARATRATRSKAGNEASGEANQTTEQEQPAEKMKRQTRKKKVPVPPSTRASRSRSNSVTSVQSQESEAGPADGQEQNENTIEPAPTKRGARKIMAAKGGRKRAKSDASQEAKPAVEAAVAEYSGPTRSTRSKAPLAKENENPNTEASKRPTRSSKRATEPTIDAAEDQPRTKRQKVQNDEEVTGAPKKRRGRAPRARPVAPDPVASTTPQAGEEEGEMAAPIMPMAEEVVAPTTPLTEEVVAPTATPAEEIATPTITPSAEEAAGDIITLAEEAAAPNTSSAEGEAAPTAPVAEEVAPATPPAEELAVPTTPLAEEVVAPTTPPIEEAVAATTAVVEEIEFTTPEEAVAPTTQSTAEEAAPPTPAREEVAPTTPPAEELVAPVEQVEAVSDVPAAAAAREVAEPEEEEEEVVDEVMGDGGIVEEDEEEEEEDEDEDEGDEGMIMEDVVSGEQGVPFAREDDGNLSLDVFDLSILKKGEAEAEAGSDSGLSLTGSEKVYLLQGEEGTPVGGGDSGLSLTGSERIRFLDGARSRDSVSTVTSSEWGHLNEGDVEMTDAGAGSGHTPGEGNAADGAWPDSANPSALTPLSQAAINAGHTAQDGVGPDGAGSAAESIVPQTPTRPAWGQWGHLRHQPRLSSPLKSYCITAQYSPPKEDTPVKAQYSSPKEDTPVRARYSPPAEVTPVRRRRVSENGIISLNGDPSPLRSEEVLGKDFNTPVGSPSQPSPRLRSTPGPRRRGRSRSVCGSSPLKNAVDFALDASSETEPKIASPLARLASASDYDPAQEISELRIEEVPMTQAEETEIVGNILDDMPEEQLSEELVTTSSDDSNEDTEAAPTHEPPKKIDGTDSLSEKPRRRSRLPVPKSIENLPSSPASARQKRVSQTKNLSDRELLKVTARNTTRNGVYKNAKFERKVVRITRQRPPSPTRDSQTAAAEEARQLRQRVFEETGVALGPGDESDYVPPQVSPSAKKVKWHESLEHELDDGEQAGFYTDKGILAPERVRRDSGTVHEITIQKILYEGEKDILDEDFEEGL</sequence>